<evidence type="ECO:0000313" key="2">
    <source>
        <dbReference type="Proteomes" id="UP000596427"/>
    </source>
</evidence>
<proteinExistence type="predicted"/>
<accession>A0A974PNZ9</accession>
<sequence>MARALTAYLFRADVPARAALQTALDGLKLKLVLDDGYLPLVSSGYLPCTLDGEDAGFTIRFREADTDLSKFPALAAAIAGRDVAVDVKWSGDVREQVSAMGVCAALAGSFGALVHDPEKDELRDSGKLLGRAKAGLEEL</sequence>
<reference evidence="1 2" key="1">
    <citation type="submission" date="2020-10" db="EMBL/GenBank/DDBJ databases">
        <title>Degradation of 1,4-Dioxane by Xanthobacter sp. YN2, via a Novel Group-2 Soluble Di-Iron Monooxygenase.</title>
        <authorList>
            <person name="Ma F."/>
            <person name="Wang Y."/>
            <person name="Yang J."/>
            <person name="Guo H."/>
            <person name="Su D."/>
            <person name="Yu L."/>
        </authorList>
    </citation>
    <scope>NUCLEOTIDE SEQUENCE [LARGE SCALE GENOMIC DNA]</scope>
    <source>
        <strain evidence="1 2">YN2</strain>
    </source>
</reference>
<evidence type="ECO:0000313" key="1">
    <source>
        <dbReference type="EMBL" id="QRG06470.1"/>
    </source>
</evidence>
<dbReference type="Proteomes" id="UP000596427">
    <property type="component" value="Chromosome"/>
</dbReference>
<gene>
    <name evidence="1" type="ORF">EZH22_26580</name>
</gene>
<dbReference type="RefSeq" id="WP_203193379.1">
    <property type="nucleotide sequence ID" value="NZ_CP063362.1"/>
</dbReference>
<organism evidence="1 2">
    <name type="scientific">Xanthobacter dioxanivorans</name>
    <dbReference type="NCBI Taxonomy" id="2528964"/>
    <lineage>
        <taxon>Bacteria</taxon>
        <taxon>Pseudomonadati</taxon>
        <taxon>Pseudomonadota</taxon>
        <taxon>Alphaproteobacteria</taxon>
        <taxon>Hyphomicrobiales</taxon>
        <taxon>Xanthobacteraceae</taxon>
        <taxon>Xanthobacter</taxon>
    </lineage>
</organism>
<dbReference type="AlphaFoldDB" id="A0A974PNZ9"/>
<dbReference type="KEGG" id="xdi:EZH22_26580"/>
<name>A0A974PNZ9_9HYPH</name>
<dbReference type="EMBL" id="CP063362">
    <property type="protein sequence ID" value="QRG06470.1"/>
    <property type="molecule type" value="Genomic_DNA"/>
</dbReference>
<keyword evidence="2" id="KW-1185">Reference proteome</keyword>
<protein>
    <submittedName>
        <fullName evidence="1">Uncharacterized protein</fullName>
    </submittedName>
</protein>